<dbReference type="Proteomes" id="UP000593567">
    <property type="component" value="Unassembled WGS sequence"/>
</dbReference>
<accession>A0A7J7J233</accession>
<dbReference type="AlphaFoldDB" id="A0A7J7J233"/>
<organism evidence="1 2">
    <name type="scientific">Bugula neritina</name>
    <name type="common">Brown bryozoan</name>
    <name type="synonym">Sertularia neritina</name>
    <dbReference type="NCBI Taxonomy" id="10212"/>
    <lineage>
        <taxon>Eukaryota</taxon>
        <taxon>Metazoa</taxon>
        <taxon>Spiralia</taxon>
        <taxon>Lophotrochozoa</taxon>
        <taxon>Bryozoa</taxon>
        <taxon>Gymnolaemata</taxon>
        <taxon>Cheilostomatida</taxon>
        <taxon>Flustrina</taxon>
        <taxon>Buguloidea</taxon>
        <taxon>Bugulidae</taxon>
        <taxon>Bugula</taxon>
    </lineage>
</organism>
<protein>
    <submittedName>
        <fullName evidence="1">Uncharacterized protein</fullName>
    </submittedName>
</protein>
<gene>
    <name evidence="1" type="ORF">EB796_021577</name>
</gene>
<comment type="caution">
    <text evidence="1">The sequence shown here is derived from an EMBL/GenBank/DDBJ whole genome shotgun (WGS) entry which is preliminary data.</text>
</comment>
<evidence type="ECO:0000313" key="2">
    <source>
        <dbReference type="Proteomes" id="UP000593567"/>
    </source>
</evidence>
<proteinExistence type="predicted"/>
<dbReference type="OrthoDB" id="9999810at2759"/>
<reference evidence="1" key="1">
    <citation type="submission" date="2020-06" db="EMBL/GenBank/DDBJ databases">
        <title>Draft genome of Bugula neritina, a colonial animal packing powerful symbionts and potential medicines.</title>
        <authorList>
            <person name="Rayko M."/>
        </authorList>
    </citation>
    <scope>NUCLEOTIDE SEQUENCE [LARGE SCALE GENOMIC DNA]</scope>
    <source>
        <strain evidence="1">Kwan_BN1</strain>
    </source>
</reference>
<sequence>MGSAPSSQPDVGVSINPRVEYASKVAQAAKKTHLIDVPVLVDLPDGTVRYRYIDRQNQDDLSQTSSQSQLHDGPHIGSKDLEYKKGYFFHAKFPDYSNVQQVNSEDDYRLKYIFKCPKSSRNKRLYYVTGKSLHLPDQTPSYASGLNSPVWPNVIKEHKHVYFSLQVLPEDMTSSNDSMDELVEQLKSYTSILIKVDCSDTIESLKEKISFRILEPAVNIHVFYQFHEIRPGVNIFSIASIPDIHEVVKVKLSKL</sequence>
<dbReference type="EMBL" id="VXIV02003192">
    <property type="protein sequence ID" value="KAF6020135.1"/>
    <property type="molecule type" value="Genomic_DNA"/>
</dbReference>
<name>A0A7J7J233_BUGNE</name>
<evidence type="ECO:0000313" key="1">
    <source>
        <dbReference type="EMBL" id="KAF6020135.1"/>
    </source>
</evidence>
<keyword evidence="2" id="KW-1185">Reference proteome</keyword>